<feature type="transmembrane region" description="Helical" evidence="10">
    <location>
        <begin position="89"/>
        <end position="107"/>
    </location>
</feature>
<evidence type="ECO:0000313" key="13">
    <source>
        <dbReference type="Proteomes" id="UP000217999"/>
    </source>
</evidence>
<dbReference type="SMART" id="SM01207">
    <property type="entry name" value="G3P_acyltransf"/>
    <property type="match status" value="1"/>
</dbReference>
<comment type="subcellular location">
    <subcellularLocation>
        <location evidence="10">Cell membrane</location>
        <topology evidence="10">Multi-pass membrane protein</topology>
    </subcellularLocation>
</comment>
<accession>A0A2A2A760</accession>
<dbReference type="InterPro" id="IPR003811">
    <property type="entry name" value="G3P_acylTferase_PlsY"/>
</dbReference>
<sequence>MDWMVIALALLGAYLLGSLPFAVLVSRAMGLQDPRTFGSGNPGATNVLRSGSKLAAALTLLLDAAKGWLPVALVGWYGPRYGLWEGAQAFVGLAAFAGHVWPLFLRFRGGKGVATALGVLLGLSPWLGLAVLLVWLLVLAGSRISSLSSIVAAIAAPVIYVLGASQLWPYAPSAQLALIAMTLVLLYRHGGNISRLMKGTEPRIGQGKQAAQATAAPAEPGAPATSAAALRNARKAERKKHKRTRHSQR</sequence>
<organism evidence="12 13">
    <name type="scientific">Vandammella animalimorsus</name>
    <dbReference type="NCBI Taxonomy" id="2029117"/>
    <lineage>
        <taxon>Bacteria</taxon>
        <taxon>Pseudomonadati</taxon>
        <taxon>Pseudomonadota</taxon>
        <taxon>Betaproteobacteria</taxon>
        <taxon>Burkholderiales</taxon>
        <taxon>Comamonadaceae</taxon>
        <taxon>Vandammella</taxon>
    </lineage>
</organism>
<dbReference type="Proteomes" id="UP000217999">
    <property type="component" value="Unassembled WGS sequence"/>
</dbReference>
<dbReference type="GO" id="GO:0043772">
    <property type="term" value="F:acyl-phosphate glycerol-3-phosphate acyltransferase activity"/>
    <property type="evidence" value="ECO:0007669"/>
    <property type="project" value="UniProtKB-UniRule"/>
</dbReference>
<dbReference type="RefSeq" id="WP_095550534.1">
    <property type="nucleotide sequence ID" value="NZ_NSJF01000007.1"/>
</dbReference>
<dbReference type="Pfam" id="PF02660">
    <property type="entry name" value="G3P_acyltransf"/>
    <property type="match status" value="1"/>
</dbReference>
<dbReference type="EC" id="2.3.1.275" evidence="10"/>
<keyword evidence="4 10" id="KW-0812">Transmembrane</keyword>
<evidence type="ECO:0000256" key="1">
    <source>
        <dbReference type="ARBA" id="ARBA00022475"/>
    </source>
</evidence>
<evidence type="ECO:0000256" key="8">
    <source>
        <dbReference type="ARBA" id="ARBA00023209"/>
    </source>
</evidence>
<keyword evidence="2 10" id="KW-0444">Lipid biosynthesis</keyword>
<comment type="subunit">
    <text evidence="10">Probably interacts with PlsX.</text>
</comment>
<evidence type="ECO:0000313" key="12">
    <source>
        <dbReference type="EMBL" id="PAT33633.1"/>
    </source>
</evidence>
<keyword evidence="7 10" id="KW-0472">Membrane</keyword>
<feature type="transmembrane region" description="Helical" evidence="10">
    <location>
        <begin position="54"/>
        <end position="77"/>
    </location>
</feature>
<dbReference type="GO" id="GO:0008654">
    <property type="term" value="P:phospholipid biosynthetic process"/>
    <property type="evidence" value="ECO:0007669"/>
    <property type="project" value="UniProtKB-UniRule"/>
</dbReference>
<keyword evidence="8 10" id="KW-0594">Phospholipid biosynthesis</keyword>
<evidence type="ECO:0000256" key="7">
    <source>
        <dbReference type="ARBA" id="ARBA00023136"/>
    </source>
</evidence>
<dbReference type="NCBIfam" id="TIGR00023">
    <property type="entry name" value="glycerol-3-phosphate 1-O-acyltransferase PlsY"/>
    <property type="match status" value="1"/>
</dbReference>
<evidence type="ECO:0000256" key="3">
    <source>
        <dbReference type="ARBA" id="ARBA00022679"/>
    </source>
</evidence>
<feature type="transmembrane region" description="Helical" evidence="10">
    <location>
        <begin position="144"/>
        <end position="162"/>
    </location>
</feature>
<feature type="region of interest" description="Disordered" evidence="11">
    <location>
        <begin position="206"/>
        <end position="249"/>
    </location>
</feature>
<dbReference type="PANTHER" id="PTHR30309:SF0">
    <property type="entry name" value="GLYCEROL-3-PHOSPHATE ACYLTRANSFERASE-RELATED"/>
    <property type="match status" value="1"/>
</dbReference>
<protein>
    <recommendedName>
        <fullName evidence="10">Glycerol-3-phosphate acyltransferase</fullName>
    </recommendedName>
    <alternativeName>
        <fullName evidence="10">Acyl-PO4 G3P acyltransferase</fullName>
    </alternativeName>
    <alternativeName>
        <fullName evidence="10">Acyl-phosphate--glycerol-3-phosphate acyltransferase</fullName>
    </alternativeName>
    <alternativeName>
        <fullName evidence="10">G3P acyltransferase</fullName>
        <shortName evidence="10">GPAT</shortName>
        <ecNumber evidence="10">2.3.1.275</ecNumber>
    </alternativeName>
    <alternativeName>
        <fullName evidence="10">Lysophosphatidic acid synthase</fullName>
        <shortName evidence="10">LPA synthase</shortName>
    </alternativeName>
</protein>
<keyword evidence="12" id="KW-0012">Acyltransferase</keyword>
<comment type="catalytic activity">
    <reaction evidence="10">
        <text>an acyl phosphate + sn-glycerol 3-phosphate = a 1-acyl-sn-glycero-3-phosphate + phosphate</text>
        <dbReference type="Rhea" id="RHEA:34075"/>
        <dbReference type="ChEBI" id="CHEBI:43474"/>
        <dbReference type="ChEBI" id="CHEBI:57597"/>
        <dbReference type="ChEBI" id="CHEBI:57970"/>
        <dbReference type="ChEBI" id="CHEBI:59918"/>
        <dbReference type="EC" id="2.3.1.275"/>
    </reaction>
</comment>
<evidence type="ECO:0000256" key="5">
    <source>
        <dbReference type="ARBA" id="ARBA00022989"/>
    </source>
</evidence>
<dbReference type="PANTHER" id="PTHR30309">
    <property type="entry name" value="INNER MEMBRANE PROTEIN YGIH"/>
    <property type="match status" value="1"/>
</dbReference>
<dbReference type="UniPathway" id="UPA00085"/>
<comment type="function">
    <text evidence="10">Catalyzes the transfer of an acyl group from acyl-phosphate (acyl-PO(4)) to glycerol-3-phosphate (G3P) to form lysophosphatidic acid (LPA). This enzyme utilizes acyl-phosphate as fatty acyl donor, but not acyl-CoA or acyl-ACP.</text>
</comment>
<dbReference type="GO" id="GO:0005886">
    <property type="term" value="C:plasma membrane"/>
    <property type="evidence" value="ECO:0007669"/>
    <property type="project" value="UniProtKB-SubCell"/>
</dbReference>
<evidence type="ECO:0000256" key="6">
    <source>
        <dbReference type="ARBA" id="ARBA00023098"/>
    </source>
</evidence>
<keyword evidence="1 10" id="KW-1003">Cell membrane</keyword>
<feature type="compositionally biased region" description="Low complexity" evidence="11">
    <location>
        <begin position="206"/>
        <end position="229"/>
    </location>
</feature>
<comment type="similarity">
    <text evidence="10">Belongs to the PlsY family.</text>
</comment>
<comment type="caution">
    <text evidence="12">The sequence shown here is derived from an EMBL/GenBank/DDBJ whole genome shotgun (WGS) entry which is preliminary data.</text>
</comment>
<evidence type="ECO:0000256" key="2">
    <source>
        <dbReference type="ARBA" id="ARBA00022516"/>
    </source>
</evidence>
<keyword evidence="6 10" id="KW-0443">Lipid metabolism</keyword>
<evidence type="ECO:0000256" key="11">
    <source>
        <dbReference type="SAM" id="MobiDB-lite"/>
    </source>
</evidence>
<comment type="pathway">
    <text evidence="10">Lipid metabolism; phospholipid metabolism.</text>
</comment>
<gene>
    <name evidence="10 12" type="primary">plsY</name>
    <name evidence="12" type="ORF">CK620_12225</name>
</gene>
<dbReference type="HAMAP" id="MF_01043">
    <property type="entry name" value="PlsY"/>
    <property type="match status" value="1"/>
</dbReference>
<evidence type="ECO:0000256" key="4">
    <source>
        <dbReference type="ARBA" id="ARBA00022692"/>
    </source>
</evidence>
<dbReference type="EMBL" id="NSJF01000007">
    <property type="protein sequence ID" value="PAT33633.1"/>
    <property type="molecule type" value="Genomic_DNA"/>
</dbReference>
<feature type="compositionally biased region" description="Basic residues" evidence="11">
    <location>
        <begin position="232"/>
        <end position="249"/>
    </location>
</feature>
<evidence type="ECO:0000256" key="10">
    <source>
        <dbReference type="HAMAP-Rule" id="MF_01043"/>
    </source>
</evidence>
<keyword evidence="9 10" id="KW-1208">Phospholipid metabolism</keyword>
<reference evidence="12 13" key="1">
    <citation type="submission" date="2017-08" db="EMBL/GenBank/DDBJ databases">
        <title>WGS of Clinical strains of the CDC Group NO-1 linked to zoonotic infections in humans.</title>
        <authorList>
            <person name="Bernier A.-M."/>
            <person name="Bernard K."/>
        </authorList>
    </citation>
    <scope>NUCLEOTIDE SEQUENCE [LARGE SCALE GENOMIC DNA]</scope>
    <source>
        <strain evidence="12 13">NML03-0146</strain>
    </source>
</reference>
<proteinExistence type="inferred from homology"/>
<keyword evidence="5 10" id="KW-1133">Transmembrane helix</keyword>
<evidence type="ECO:0000256" key="9">
    <source>
        <dbReference type="ARBA" id="ARBA00023264"/>
    </source>
</evidence>
<name>A0A2A2A760_9BURK</name>
<dbReference type="AlphaFoldDB" id="A0A2A2A760"/>
<keyword evidence="3 10" id="KW-0808">Transferase</keyword>
<feature type="transmembrane region" description="Helical" evidence="10">
    <location>
        <begin position="113"/>
        <end position="137"/>
    </location>
</feature>